<dbReference type="CDD" id="cd02655">
    <property type="entry name" value="RNAP_beta'_C"/>
    <property type="match status" value="1"/>
</dbReference>
<feature type="binding site" evidence="12">
    <location>
        <position position="671"/>
    </location>
    <ligand>
        <name>Mg(2+)</name>
        <dbReference type="ChEBI" id="CHEBI:18420"/>
    </ligand>
</feature>
<comment type="similarity">
    <text evidence="2">In the N-terminal section; belongs to the RNA polymerase beta chain family.</text>
</comment>
<dbReference type="GO" id="GO:0003899">
    <property type="term" value="F:DNA-directed RNA polymerase activity"/>
    <property type="evidence" value="ECO:0007669"/>
    <property type="project" value="UniProtKB-UniRule"/>
</dbReference>
<dbReference type="InterPro" id="IPR007081">
    <property type="entry name" value="RNA_pol_Rpb1_5"/>
</dbReference>
<feature type="region of interest" description="Disordered" evidence="14">
    <location>
        <begin position="267"/>
        <end position="288"/>
    </location>
</feature>
<evidence type="ECO:0000256" key="1">
    <source>
        <dbReference type="ARBA" id="ARBA00006460"/>
    </source>
</evidence>
<dbReference type="Gene3D" id="1.10.150.390">
    <property type="match status" value="1"/>
</dbReference>
<feature type="binding site" evidence="12">
    <location>
        <position position="128"/>
    </location>
    <ligand>
        <name>Zn(2+)</name>
        <dbReference type="ChEBI" id="CHEBI:29105"/>
        <label>1</label>
    </ligand>
</feature>
<reference evidence="17" key="1">
    <citation type="submission" date="2014-02" db="EMBL/GenBank/DDBJ databases">
        <title>Complete genome sequence and comparative genomic analysis of the nitrogen-fixing bacterium Leptospirillum ferriphilum YSK.</title>
        <authorList>
            <person name="Guo X."/>
            <person name="Yin H."/>
            <person name="Liang Y."/>
            <person name="Hu Q."/>
            <person name="Ma L."/>
            <person name="Xiao Y."/>
            <person name="Zhang X."/>
            <person name="Qiu G."/>
            <person name="Liu X."/>
        </authorList>
    </citation>
    <scope>NUCLEOTIDE SEQUENCE [LARGE SCALE GENOMIC DNA]</scope>
    <source>
        <strain evidence="17">YSK</strain>
    </source>
</reference>
<feature type="binding site" evidence="12">
    <location>
        <position position="1019"/>
    </location>
    <ligand>
        <name>Zn(2+)</name>
        <dbReference type="ChEBI" id="CHEBI:29105"/>
        <label>2</label>
    </ligand>
</feature>
<dbReference type="Pfam" id="PF00623">
    <property type="entry name" value="RNA_pol_Rpb1_2"/>
    <property type="match status" value="1"/>
</dbReference>
<gene>
    <name evidence="12" type="primary">rpoC</name>
    <name evidence="16" type="ORF">Y981_07990</name>
</gene>
<evidence type="ECO:0000256" key="9">
    <source>
        <dbReference type="ARBA" id="ARBA00022842"/>
    </source>
</evidence>
<dbReference type="InterPro" id="IPR012754">
    <property type="entry name" value="DNA-dir_RpoC_beta_prime_bact"/>
</dbReference>
<evidence type="ECO:0000256" key="4">
    <source>
        <dbReference type="ARBA" id="ARBA00022478"/>
    </source>
</evidence>
<dbReference type="InterPro" id="IPR044893">
    <property type="entry name" value="RNA_pol_Rpb1_clamp_domain"/>
</dbReference>
<dbReference type="FunFam" id="4.10.860.120:FF:000001">
    <property type="entry name" value="DNA-directed RNA polymerase subunit beta"/>
    <property type="match status" value="1"/>
</dbReference>
<feature type="binding site" evidence="12">
    <location>
        <position position="110"/>
    </location>
    <ligand>
        <name>Zn(2+)</name>
        <dbReference type="ChEBI" id="CHEBI:29105"/>
        <label>1</label>
    </ligand>
</feature>
<comment type="similarity">
    <text evidence="3">In the C-terminal section; belongs to the RNA polymerase beta' chain family.</text>
</comment>
<name>A0A059XV72_9BACT</name>
<dbReference type="HOGENOM" id="CLU_000524_3_1_0"/>
<dbReference type="FunFam" id="1.10.132.30:FF:000003">
    <property type="entry name" value="DNA-directed RNA polymerase subunit beta"/>
    <property type="match status" value="1"/>
</dbReference>
<feature type="binding site" evidence="12">
    <location>
        <position position="673"/>
    </location>
    <ligand>
        <name>Mg(2+)</name>
        <dbReference type="ChEBI" id="CHEBI:18420"/>
    </ligand>
</feature>
<dbReference type="NCBIfam" id="TIGR02386">
    <property type="entry name" value="rpoC_TIGR"/>
    <property type="match status" value="1"/>
</dbReference>
<dbReference type="PANTHER" id="PTHR19376">
    <property type="entry name" value="DNA-DIRECTED RNA POLYMERASE"/>
    <property type="match status" value="1"/>
</dbReference>
<dbReference type="GO" id="GO:0006351">
    <property type="term" value="P:DNA-templated transcription"/>
    <property type="evidence" value="ECO:0007669"/>
    <property type="project" value="UniProtKB-UniRule"/>
</dbReference>
<keyword evidence="6 12" id="KW-0548">Nucleotidyltransferase</keyword>
<evidence type="ECO:0000256" key="12">
    <source>
        <dbReference type="HAMAP-Rule" id="MF_01322"/>
    </source>
</evidence>
<proteinExistence type="inferred from homology"/>
<organism evidence="16 17">
    <name type="scientific">Leptospirillum ferriphilum YSK</name>
    <dbReference type="NCBI Taxonomy" id="1441628"/>
    <lineage>
        <taxon>Bacteria</taxon>
        <taxon>Pseudomonadati</taxon>
        <taxon>Nitrospirota</taxon>
        <taxon>Nitrospiria</taxon>
        <taxon>Nitrospirales</taxon>
        <taxon>Nitrospiraceae</taxon>
        <taxon>Leptospirillum</taxon>
    </lineage>
</organism>
<evidence type="ECO:0000256" key="13">
    <source>
        <dbReference type="RuleBase" id="RU004279"/>
    </source>
</evidence>
<comment type="cofactor">
    <cofactor evidence="12">
        <name>Mg(2+)</name>
        <dbReference type="ChEBI" id="CHEBI:18420"/>
    </cofactor>
    <text evidence="12">Binds 1 Mg(2+) ion per subunit.</text>
</comment>
<dbReference type="FunFam" id="1.10.150.390:FF:000002">
    <property type="entry name" value="DNA-directed RNA polymerase subunit beta"/>
    <property type="match status" value="1"/>
</dbReference>
<dbReference type="OrthoDB" id="9815296at2"/>
<dbReference type="Pfam" id="PF04983">
    <property type="entry name" value="RNA_pol_Rpb1_3"/>
    <property type="match status" value="1"/>
</dbReference>
<evidence type="ECO:0000256" key="6">
    <source>
        <dbReference type="ARBA" id="ARBA00022695"/>
    </source>
</evidence>
<evidence type="ECO:0000256" key="5">
    <source>
        <dbReference type="ARBA" id="ARBA00022679"/>
    </source>
</evidence>
<feature type="binding site" evidence="12">
    <location>
        <position position="1109"/>
    </location>
    <ligand>
        <name>Zn(2+)</name>
        <dbReference type="ChEBI" id="CHEBI:29105"/>
        <label>2</label>
    </ligand>
</feature>
<dbReference type="InterPro" id="IPR007066">
    <property type="entry name" value="RNA_pol_Rpb1_3"/>
</dbReference>
<dbReference type="Pfam" id="PF05000">
    <property type="entry name" value="RNA_pol_Rpb1_4"/>
    <property type="match status" value="1"/>
</dbReference>
<dbReference type="GO" id="GO:0003677">
    <property type="term" value="F:DNA binding"/>
    <property type="evidence" value="ECO:0007669"/>
    <property type="project" value="UniProtKB-UniRule"/>
</dbReference>
<dbReference type="Pfam" id="PF04997">
    <property type="entry name" value="RNA_pol_Rpb1_1"/>
    <property type="match status" value="1"/>
</dbReference>
<evidence type="ECO:0000256" key="14">
    <source>
        <dbReference type="SAM" id="MobiDB-lite"/>
    </source>
</evidence>
<keyword evidence="5 12" id="KW-0808">Transferase</keyword>
<dbReference type="HAMAP" id="MF_01322">
    <property type="entry name" value="RNApol_bact_RpoC"/>
    <property type="match status" value="1"/>
</dbReference>
<keyword evidence="17" id="KW-1185">Reference proteome</keyword>
<evidence type="ECO:0000256" key="10">
    <source>
        <dbReference type="ARBA" id="ARBA00023163"/>
    </source>
</evidence>
<comment type="similarity">
    <text evidence="1 12 13">Belongs to the RNA polymerase beta' chain family.</text>
</comment>
<evidence type="ECO:0000313" key="16">
    <source>
        <dbReference type="EMBL" id="AIA30728.1"/>
    </source>
</evidence>
<dbReference type="SUPFAM" id="SSF64484">
    <property type="entry name" value="beta and beta-prime subunits of DNA dependent RNA-polymerase"/>
    <property type="match status" value="1"/>
</dbReference>
<accession>A0A059XV72</accession>
<dbReference type="Gene3D" id="4.10.860.120">
    <property type="entry name" value="RNA polymerase II, clamp domain"/>
    <property type="match status" value="1"/>
</dbReference>
<feature type="binding site" evidence="12">
    <location>
        <position position="669"/>
    </location>
    <ligand>
        <name>Mg(2+)</name>
        <dbReference type="ChEBI" id="CHEBI:18420"/>
    </ligand>
</feature>
<dbReference type="GO" id="GO:0008270">
    <property type="term" value="F:zinc ion binding"/>
    <property type="evidence" value="ECO:0007669"/>
    <property type="project" value="UniProtKB-UniRule"/>
</dbReference>
<feature type="binding site" evidence="12">
    <location>
        <position position="1106"/>
    </location>
    <ligand>
        <name>Zn(2+)</name>
        <dbReference type="ChEBI" id="CHEBI:29105"/>
        <label>2</label>
    </ligand>
</feature>
<comment type="subunit">
    <text evidence="12">The RNAP catalytic core consists of 2 alpha, 1 beta, 1 beta' and 1 omega subunit. When a sigma factor is associated with the core the holoenzyme is formed, which can initiate transcription.</text>
</comment>
<dbReference type="CDD" id="cd01609">
    <property type="entry name" value="RNAP_beta'_N"/>
    <property type="match status" value="1"/>
</dbReference>
<dbReference type="Proteomes" id="UP000027059">
    <property type="component" value="Chromosome"/>
</dbReference>
<evidence type="ECO:0000256" key="3">
    <source>
        <dbReference type="ARBA" id="ARBA00009839"/>
    </source>
</evidence>
<comment type="function">
    <text evidence="12 13">DNA-dependent RNA polymerase catalyzes the transcription of DNA into RNA using the four ribonucleoside triphosphates as substrates.</text>
</comment>
<dbReference type="GO" id="GO:0000428">
    <property type="term" value="C:DNA-directed RNA polymerase complex"/>
    <property type="evidence" value="ECO:0007669"/>
    <property type="project" value="UniProtKB-KW"/>
</dbReference>
<dbReference type="InterPro" id="IPR006592">
    <property type="entry name" value="RNA_pol_N"/>
</dbReference>
<comment type="cofactor">
    <cofactor evidence="12">
        <name>Zn(2+)</name>
        <dbReference type="ChEBI" id="CHEBI:29105"/>
    </cofactor>
    <text evidence="12">Binds 2 Zn(2+) ions per subunit.</text>
</comment>
<keyword evidence="7 12" id="KW-0479">Metal-binding</keyword>
<dbReference type="EC" id="2.7.7.6" evidence="12"/>
<dbReference type="Gene3D" id="1.10.1790.20">
    <property type="match status" value="1"/>
</dbReference>
<dbReference type="EMBL" id="CP007243">
    <property type="protein sequence ID" value="AIA30728.1"/>
    <property type="molecule type" value="Genomic_DNA"/>
</dbReference>
<dbReference type="Gene3D" id="1.10.40.90">
    <property type="match status" value="1"/>
</dbReference>
<feature type="binding site" evidence="12">
    <location>
        <position position="125"/>
    </location>
    <ligand>
        <name>Zn(2+)</name>
        <dbReference type="ChEBI" id="CHEBI:29105"/>
        <label>1</label>
    </ligand>
</feature>
<evidence type="ECO:0000256" key="2">
    <source>
        <dbReference type="ARBA" id="ARBA00007616"/>
    </source>
</evidence>
<feature type="binding site" evidence="12">
    <location>
        <position position="112"/>
    </location>
    <ligand>
        <name>Zn(2+)</name>
        <dbReference type="ChEBI" id="CHEBI:29105"/>
        <label>1</label>
    </ligand>
</feature>
<sequence>MSNENLKDELNQVAGSATEADFLPVSTEANIHEEDTFGGGHHRHAHPLRIDSEVMSFSALKIMLASSEKIRSWSFGEVKKPETINYRSFKPERDGLFCAKIFGPVKDWECNCGKYKRMKHRGVICDKCGVEVIQSKVRRERMGHIELAAPVAHIWFLKGLPSRIGNLLDMTIKDLDQILYFESYVITDLGDILEQIDQAKNSQMRSLLQKNAKSVYKVSPVKGETVKLTDPVTDDFFKDNETLPIVAVVEREVGQFEEWASLLASNEEKGKTKKSKSKENAQVSPESQDGIKIKFRNPLSLDFYSKDTGDILHRGGTKLSDVSLKTDIILVVVEEDLLTNLHKTGSHFDKMREDLELDFKRHRPISKEEFERYKREFPRSNMKGEIGAEAIRTLLKNLNLEELATEMHALMLDPAVSSASKKKISKRLKIVEAFRKSGNRPEWMILDVIPVLPPDLRPLVPLDGGRFATSDLNDLYRRVINRNNRLKRLLDVSSPTPQLIIHNEIRMLQEAVDALFDNGRRGRVIRGANRRPLKSLSDMLKGKQGRFRQNLLGKRVDYSGRSVIVIGPELKLNQCGLPKKMALELFKPFIFQKLEARGLVSNIKTAKKKVEKEDPVVWDILDEVIQEHPVLLNRAPTLHRLGIQAFDPVLVEGKAIRLHPLVCAAFNADFDGDQMAVHVPLSVEAQLEARVLMMSINNILSPANGKPIMVPTQDMVLGCYYLSKERKGSKGEGFSFSSAEEVRIAYDAGVVEPHARIRVRMTDASGQVKTHETTVGRVLFSGILPSGIRFEEVNKELTKKVLTNLIDQCFRKSGRQETVGFLDRIKQIGFEFATRSGISIAIGDMRIPKNKSEAIEKANLEVLEIENQYNEGLITAGERYNKVIDKWAQVTELVADEMMKELKAEELAVQNGTAVSEGETPVRFNSIYMMADSGARGSAQQIRQLGGMRGLMAKPSGEIIETPITANFREGLNVLQYFISTHGARKGLADTALKTANSGYLTRRLVDVAQDVIITEEDCGTLNGIEVTALVEGGETIEPLEERILGRVAAEDIFVTVLKGQERITEIVVGAGEEINEEKIERIKESGLDLIKIRSVLTCQTRRGVCAACYGRDLSSGKRVELGEAIGIIAAQSIGEPGTQLTMRTFHIGGTAQVAKQSIHEAKRDGKVRYDNLTTVRNKEGANIAMSKNGKLVIVGLDGREKERYSIVYGARVLLEDGKEVSIGSKLVEWDPFSTPILTEASGQVVFRDIQDRVTMREEIDEASGLKSRVIIDNAKQNMRPRIEIREAGSKNRKEYPLPIGAHILVEEKENVSTGDVIAKIPRESTKTKDITGGLPRVAELFEARKPKEQAVITEIEGIVEFKDGRQGRSNRVILVKNEQGEEKEYTIPKGKHVSVHENDWVEAGEPLMDGSVNPHDILNVLGPQDLMTYLVNEVQEVYRLQGVSINDKHIEVIVRQMLRKVRIDDPGDTDFLVGSQVDRGIFEEVNDQIVQLGKLPAKGGSMLLGITKAALSTESFISAASFQETTRVLTEAAINGKTDALVGLKENVIVGRLIPAGTGFPKFRMTAVGEVESESQKELSESGS</sequence>
<dbReference type="Gene3D" id="2.40.40.20">
    <property type="match status" value="1"/>
</dbReference>
<keyword evidence="10 12" id="KW-0804">Transcription</keyword>
<reference evidence="16 17" key="2">
    <citation type="journal article" date="2015" name="Biomed. Res. Int.">
        <title>Effects of Arsenite Resistance on the Growth and Functional Gene Expression of Leptospirillum ferriphilum and Acidithiobacillus thiooxidans in Pure Culture and Coculture.</title>
        <authorList>
            <person name="Jiang H."/>
            <person name="Liang Y."/>
            <person name="Yin H."/>
            <person name="Xiao Y."/>
            <person name="Guo X."/>
            <person name="Xu Y."/>
            <person name="Hu Q."/>
            <person name="Liu H."/>
            <person name="Liu X."/>
        </authorList>
    </citation>
    <scope>NUCLEOTIDE SEQUENCE [LARGE SCALE GENOMIC DNA]</scope>
    <source>
        <strain evidence="16 17">YSK</strain>
    </source>
</reference>
<dbReference type="InterPro" id="IPR007083">
    <property type="entry name" value="RNA_pol_Rpb1_4"/>
</dbReference>
<dbReference type="Gene3D" id="1.10.274.100">
    <property type="entry name" value="RNA polymerase Rpb1, domain 3"/>
    <property type="match status" value="2"/>
</dbReference>
<comment type="catalytic activity">
    <reaction evidence="11 12 13">
        <text>RNA(n) + a ribonucleoside 5'-triphosphate = RNA(n+1) + diphosphate</text>
        <dbReference type="Rhea" id="RHEA:21248"/>
        <dbReference type="Rhea" id="RHEA-COMP:14527"/>
        <dbReference type="Rhea" id="RHEA-COMP:17342"/>
        <dbReference type="ChEBI" id="CHEBI:33019"/>
        <dbReference type="ChEBI" id="CHEBI:61557"/>
        <dbReference type="ChEBI" id="CHEBI:140395"/>
        <dbReference type="EC" id="2.7.7.6"/>
    </reaction>
</comment>
<dbReference type="InterPro" id="IPR045867">
    <property type="entry name" value="DNA-dir_RpoC_beta_prime"/>
</dbReference>
<dbReference type="KEGG" id="lfp:Y981_07990"/>
<dbReference type="Gene3D" id="1.10.132.30">
    <property type="match status" value="1"/>
</dbReference>
<dbReference type="InterPro" id="IPR038120">
    <property type="entry name" value="Rpb1_funnel_sf"/>
</dbReference>
<dbReference type="InterPro" id="IPR042102">
    <property type="entry name" value="RNA_pol_Rpb1_3_sf"/>
</dbReference>
<feature type="domain" description="RNA polymerase N-terminal" evidence="15">
    <location>
        <begin position="442"/>
        <end position="723"/>
    </location>
</feature>
<evidence type="ECO:0000256" key="7">
    <source>
        <dbReference type="ARBA" id="ARBA00022723"/>
    </source>
</evidence>
<dbReference type="InterPro" id="IPR000722">
    <property type="entry name" value="RNA_pol_asu"/>
</dbReference>
<feature type="binding site" evidence="12">
    <location>
        <position position="1099"/>
    </location>
    <ligand>
        <name>Zn(2+)</name>
        <dbReference type="ChEBI" id="CHEBI:29105"/>
        <label>2</label>
    </ligand>
</feature>
<evidence type="ECO:0000259" key="15">
    <source>
        <dbReference type="SMART" id="SM00663"/>
    </source>
</evidence>
<keyword evidence="4 12" id="KW-0240">DNA-directed RNA polymerase</keyword>
<evidence type="ECO:0000256" key="8">
    <source>
        <dbReference type="ARBA" id="ARBA00022833"/>
    </source>
</evidence>
<dbReference type="Gene3D" id="2.40.50.100">
    <property type="match status" value="3"/>
</dbReference>
<protein>
    <recommendedName>
        <fullName evidence="12">DNA-directed RNA polymerase subunit beta'</fullName>
        <shortName evidence="12">RNAP subunit beta'</shortName>
        <ecNumber evidence="12">2.7.7.6</ecNumber>
    </recommendedName>
    <alternativeName>
        <fullName evidence="12">RNA polymerase subunit beta'</fullName>
    </alternativeName>
    <alternativeName>
        <fullName evidence="12">Transcriptase subunit beta'</fullName>
    </alternativeName>
</protein>
<dbReference type="SMART" id="SM00663">
    <property type="entry name" value="RPOLA_N"/>
    <property type="match status" value="1"/>
</dbReference>
<dbReference type="Pfam" id="PF04998">
    <property type="entry name" value="RNA_pol_Rpb1_5"/>
    <property type="match status" value="1"/>
</dbReference>
<dbReference type="InterPro" id="IPR007080">
    <property type="entry name" value="RNA_pol_Rpb1_1"/>
</dbReference>
<dbReference type="PANTHER" id="PTHR19376:SF54">
    <property type="entry name" value="DNA-DIRECTED RNA POLYMERASE SUBUNIT BETA"/>
    <property type="match status" value="1"/>
</dbReference>
<evidence type="ECO:0000313" key="17">
    <source>
        <dbReference type="Proteomes" id="UP000027059"/>
    </source>
</evidence>
<dbReference type="GO" id="GO:0000287">
    <property type="term" value="F:magnesium ion binding"/>
    <property type="evidence" value="ECO:0007669"/>
    <property type="project" value="UniProtKB-UniRule"/>
</dbReference>
<evidence type="ECO:0000256" key="11">
    <source>
        <dbReference type="ARBA" id="ARBA00048552"/>
    </source>
</evidence>
<keyword evidence="9 12" id="KW-0460">Magnesium</keyword>
<keyword evidence="8 12" id="KW-0862">Zinc</keyword>